<dbReference type="Pfam" id="PF13476">
    <property type="entry name" value="AAA_23"/>
    <property type="match status" value="1"/>
</dbReference>
<feature type="region of interest" description="Disordered" evidence="1">
    <location>
        <begin position="309"/>
        <end position="343"/>
    </location>
</feature>
<feature type="compositionally biased region" description="Basic and acidic residues" evidence="1">
    <location>
        <begin position="213"/>
        <end position="229"/>
    </location>
</feature>
<feature type="domain" description="Rad50/SbcC-type AAA" evidence="2">
    <location>
        <begin position="24"/>
        <end position="297"/>
    </location>
</feature>
<feature type="region of interest" description="Disordered" evidence="1">
    <location>
        <begin position="244"/>
        <end position="274"/>
    </location>
</feature>
<dbReference type="InterPro" id="IPR027417">
    <property type="entry name" value="P-loop_NTPase"/>
</dbReference>
<evidence type="ECO:0000259" key="2">
    <source>
        <dbReference type="Pfam" id="PF13476"/>
    </source>
</evidence>
<proteinExistence type="predicted"/>
<dbReference type="Proteomes" id="UP001500420">
    <property type="component" value="Unassembled WGS sequence"/>
</dbReference>
<organism evidence="3 4">
    <name type="scientific">Natronoarchaeum mannanilyticum</name>
    <dbReference type="NCBI Taxonomy" id="926360"/>
    <lineage>
        <taxon>Archaea</taxon>
        <taxon>Methanobacteriati</taxon>
        <taxon>Methanobacteriota</taxon>
        <taxon>Stenosarchaea group</taxon>
        <taxon>Halobacteria</taxon>
        <taxon>Halobacteriales</taxon>
        <taxon>Natronoarchaeaceae</taxon>
    </lineage>
</organism>
<feature type="region of interest" description="Disordered" evidence="1">
    <location>
        <begin position="194"/>
        <end position="229"/>
    </location>
</feature>
<dbReference type="Gene3D" id="3.40.50.300">
    <property type="entry name" value="P-loop containing nucleotide triphosphate hydrolases"/>
    <property type="match status" value="2"/>
</dbReference>
<dbReference type="AlphaFoldDB" id="A0AAV3TBL6"/>
<dbReference type="GO" id="GO:0016887">
    <property type="term" value="F:ATP hydrolysis activity"/>
    <property type="evidence" value="ECO:0007669"/>
    <property type="project" value="InterPro"/>
</dbReference>
<evidence type="ECO:0000313" key="3">
    <source>
        <dbReference type="EMBL" id="GAA0676428.1"/>
    </source>
</evidence>
<dbReference type="GO" id="GO:0006302">
    <property type="term" value="P:double-strand break repair"/>
    <property type="evidence" value="ECO:0007669"/>
    <property type="project" value="InterPro"/>
</dbReference>
<accession>A0AAV3TBL6</accession>
<dbReference type="InterPro" id="IPR038729">
    <property type="entry name" value="Rad50/SbcC_AAA"/>
</dbReference>
<sequence length="662" mass="75816">MNKFVMSTGSSQQTAAPPQSVTVRARNIGGIDETEVTLHRGITALTGRNATNRTSLLQAIMAALGSDDTSLKADADEGRAILEVGDETYERTLHRRNGTVVTEGEPYLEDSGIADLFAFLLEDNEARRAVARGDDLRDIIMRPVDTDAIREEISRTEQEKRDIDQRLSKLEDLSAKLPDLEQKRTRLTNEIEEQRAELSEAREQVEDAEAGVEETREEKDELDAKLDELQETRSELERVRRRIDTERESIEALEDERDELADELEDAPERPGAEIDRLEAEIDRLQNEKEELTAEISQLQSTIQFNEERLESAGGAVDANGGTGGESGGDVTDQLLPDSDGETVECWTCGSSVARDQIETTIEQLRSTRQERLDERSELSTALRETRSELSDLRDRRDEHERTRKKLDSVEEEIEEREDRVEQYVERRSRLTEEIEALEEEVERLEEDVQDELLDQHKEVNELEFELERLEGQREDVDEEIASIEDRLDEREELEERREAVADELTELRTRIDRIEADAVEAFNEHMEQVLDVLGYENLDRIWIERTEREVREGRRKVEKSSFDLKIVRSTDSGAAYEDDIDHLSESEREVTGLVFALAGYLVHDVHETVPFMLLDSLEAIDSARIADLIEYFRDHVPYLTVALLEEDAAALEAPHERVTEI</sequence>
<dbReference type="PANTHER" id="PTHR43941:SF1">
    <property type="entry name" value="STRUCTURAL MAINTENANCE OF CHROMOSOMES PROTEIN 2"/>
    <property type="match status" value="1"/>
</dbReference>
<evidence type="ECO:0000313" key="4">
    <source>
        <dbReference type="Proteomes" id="UP001500420"/>
    </source>
</evidence>
<comment type="caution">
    <text evidence="3">The sequence shown here is derived from an EMBL/GenBank/DDBJ whole genome shotgun (WGS) entry which is preliminary data.</text>
</comment>
<feature type="compositionally biased region" description="Basic and acidic residues" evidence="1">
    <location>
        <begin position="194"/>
        <end position="205"/>
    </location>
</feature>
<dbReference type="PANTHER" id="PTHR43941">
    <property type="entry name" value="STRUCTURAL MAINTENANCE OF CHROMOSOMES PROTEIN 2"/>
    <property type="match status" value="1"/>
</dbReference>
<feature type="region of interest" description="Disordered" evidence="1">
    <location>
        <begin position="366"/>
        <end position="407"/>
    </location>
</feature>
<keyword evidence="4" id="KW-1185">Reference proteome</keyword>
<evidence type="ECO:0000256" key="1">
    <source>
        <dbReference type="SAM" id="MobiDB-lite"/>
    </source>
</evidence>
<feature type="compositionally biased region" description="Acidic residues" evidence="1">
    <location>
        <begin position="251"/>
        <end position="266"/>
    </location>
</feature>
<gene>
    <name evidence="3" type="ORF">GCM10009020_25280</name>
</gene>
<dbReference type="SUPFAM" id="SSF52540">
    <property type="entry name" value="P-loop containing nucleoside triphosphate hydrolases"/>
    <property type="match status" value="2"/>
</dbReference>
<reference evidence="3 4" key="1">
    <citation type="journal article" date="2019" name="Int. J. Syst. Evol. Microbiol.">
        <title>The Global Catalogue of Microorganisms (GCM) 10K type strain sequencing project: providing services to taxonomists for standard genome sequencing and annotation.</title>
        <authorList>
            <consortium name="The Broad Institute Genomics Platform"/>
            <consortium name="The Broad Institute Genome Sequencing Center for Infectious Disease"/>
            <person name="Wu L."/>
            <person name="Ma J."/>
        </authorList>
    </citation>
    <scope>NUCLEOTIDE SEQUENCE [LARGE SCALE GENOMIC DNA]</scope>
    <source>
        <strain evidence="3 4">JCM 16328</strain>
    </source>
</reference>
<dbReference type="EMBL" id="BAAADV010000006">
    <property type="protein sequence ID" value="GAA0676428.1"/>
    <property type="molecule type" value="Genomic_DNA"/>
</dbReference>
<protein>
    <submittedName>
        <fullName evidence="3">AAA family ATPase</fullName>
    </submittedName>
</protein>
<name>A0AAV3TBL6_9EURY</name>
<dbReference type="NCBIfam" id="NF045487">
    <property type="entry name" value="ASRP"/>
    <property type="match status" value="1"/>
</dbReference>